<evidence type="ECO:0000259" key="5">
    <source>
        <dbReference type="PROSITE" id="PS51005"/>
    </source>
</evidence>
<dbReference type="EMBL" id="BSYO01000006">
    <property type="protein sequence ID" value="GMH06874.1"/>
    <property type="molecule type" value="Genomic_DNA"/>
</dbReference>
<dbReference type="InterPro" id="IPR003441">
    <property type="entry name" value="NAC-dom"/>
</dbReference>
<evidence type="ECO:0000256" key="1">
    <source>
        <dbReference type="ARBA" id="ARBA00023015"/>
    </source>
</evidence>
<dbReference type="SUPFAM" id="SSF101941">
    <property type="entry name" value="NAC domain"/>
    <property type="match status" value="1"/>
</dbReference>
<feature type="domain" description="NAC" evidence="5">
    <location>
        <begin position="14"/>
        <end position="156"/>
    </location>
</feature>
<dbReference type="PROSITE" id="PS51005">
    <property type="entry name" value="NAC"/>
    <property type="match status" value="1"/>
</dbReference>
<dbReference type="Pfam" id="PF02365">
    <property type="entry name" value="NAM"/>
    <property type="match status" value="1"/>
</dbReference>
<comment type="caution">
    <text evidence="6">The sequence shown here is derived from an EMBL/GenBank/DDBJ whole genome shotgun (WGS) entry which is preliminary data.</text>
</comment>
<evidence type="ECO:0000313" key="7">
    <source>
        <dbReference type="Proteomes" id="UP001279734"/>
    </source>
</evidence>
<dbReference type="GO" id="GO:0003677">
    <property type="term" value="F:DNA binding"/>
    <property type="evidence" value="ECO:0007669"/>
    <property type="project" value="UniProtKB-KW"/>
</dbReference>
<evidence type="ECO:0000313" key="6">
    <source>
        <dbReference type="EMBL" id="GMH06874.1"/>
    </source>
</evidence>
<keyword evidence="3" id="KW-0804">Transcription</keyword>
<dbReference type="GO" id="GO:0006355">
    <property type="term" value="P:regulation of DNA-templated transcription"/>
    <property type="evidence" value="ECO:0007669"/>
    <property type="project" value="InterPro"/>
</dbReference>
<keyword evidence="4" id="KW-0539">Nucleus</keyword>
<organism evidence="6 7">
    <name type="scientific">Nepenthes gracilis</name>
    <name type="common">Slender pitcher plant</name>
    <dbReference type="NCBI Taxonomy" id="150966"/>
    <lineage>
        <taxon>Eukaryota</taxon>
        <taxon>Viridiplantae</taxon>
        <taxon>Streptophyta</taxon>
        <taxon>Embryophyta</taxon>
        <taxon>Tracheophyta</taxon>
        <taxon>Spermatophyta</taxon>
        <taxon>Magnoliopsida</taxon>
        <taxon>eudicotyledons</taxon>
        <taxon>Gunneridae</taxon>
        <taxon>Pentapetalae</taxon>
        <taxon>Caryophyllales</taxon>
        <taxon>Nepenthaceae</taxon>
        <taxon>Nepenthes</taxon>
    </lineage>
</organism>
<dbReference type="AlphaFoldDB" id="A0AAD3S9L1"/>
<dbReference type="PANTHER" id="PTHR31719:SF130">
    <property type="entry name" value="NAC DOMAIN-CONTAINING PROTEIN 18"/>
    <property type="match status" value="1"/>
</dbReference>
<dbReference type="Proteomes" id="UP001279734">
    <property type="component" value="Unassembled WGS sequence"/>
</dbReference>
<dbReference type="InterPro" id="IPR036093">
    <property type="entry name" value="NAC_dom_sf"/>
</dbReference>
<keyword evidence="2" id="KW-0238">DNA-binding</keyword>
<protein>
    <recommendedName>
        <fullName evidence="5">NAC domain-containing protein</fullName>
    </recommendedName>
</protein>
<reference evidence="6" key="1">
    <citation type="submission" date="2023-05" db="EMBL/GenBank/DDBJ databases">
        <title>Nepenthes gracilis genome sequencing.</title>
        <authorList>
            <person name="Fukushima K."/>
        </authorList>
    </citation>
    <scope>NUCLEOTIDE SEQUENCE</scope>
    <source>
        <strain evidence="6">SING2019-196</strain>
    </source>
</reference>
<name>A0AAD3S9L1_NEPGR</name>
<gene>
    <name evidence="6" type="ORF">Nepgr_008714</name>
</gene>
<evidence type="ECO:0000256" key="2">
    <source>
        <dbReference type="ARBA" id="ARBA00023125"/>
    </source>
</evidence>
<keyword evidence="1" id="KW-0805">Transcription regulation</keyword>
<sequence>MEKVGVFSNGGMKLPIGFRFRPTDEELLVHYLKRRALSLSLPASVIPDFNVFLSDPWVLPGDVREKRYFFCKRKRSKVMPTVSGFWKVLGKGKQIMASGSNQVLGIRNSLAFYQGKHPHGSRTLWVMHEYHLVDSSSTLNPSALIEGWTVCLIFQRKKKPRSHRTITLRRKKNCDLGIERPSYIDFKMEDRIGLCPPPPRSPDYELDVVETSPCV</sequence>
<evidence type="ECO:0000256" key="3">
    <source>
        <dbReference type="ARBA" id="ARBA00023163"/>
    </source>
</evidence>
<dbReference type="Gene3D" id="2.170.150.80">
    <property type="entry name" value="NAC domain"/>
    <property type="match status" value="1"/>
</dbReference>
<evidence type="ECO:0000256" key="4">
    <source>
        <dbReference type="ARBA" id="ARBA00023242"/>
    </source>
</evidence>
<dbReference type="PANTHER" id="PTHR31719">
    <property type="entry name" value="NAC TRANSCRIPTION FACTOR 56"/>
    <property type="match status" value="1"/>
</dbReference>
<keyword evidence="7" id="KW-1185">Reference proteome</keyword>
<accession>A0AAD3S9L1</accession>
<proteinExistence type="predicted"/>